<evidence type="ECO:0000256" key="5">
    <source>
        <dbReference type="ARBA" id="ARBA00022519"/>
    </source>
</evidence>
<keyword evidence="6 11" id="KW-0812">Transmembrane</keyword>
<evidence type="ECO:0000256" key="8">
    <source>
        <dbReference type="ARBA" id="ARBA00022989"/>
    </source>
</evidence>
<evidence type="ECO:0000313" key="14">
    <source>
        <dbReference type="Proteomes" id="UP000024329"/>
    </source>
</evidence>
<gene>
    <name evidence="13" type="ORF">BV97_02918</name>
</gene>
<keyword evidence="4" id="KW-1003">Cell membrane</keyword>
<proteinExistence type="inferred from homology"/>
<accession>A0A031JY07</accession>
<dbReference type="GO" id="GO:0015031">
    <property type="term" value="P:protein transport"/>
    <property type="evidence" value="ECO:0007669"/>
    <property type="project" value="UniProtKB-KW"/>
</dbReference>
<evidence type="ECO:0000256" key="10">
    <source>
        <dbReference type="SAM" id="MobiDB-lite"/>
    </source>
</evidence>
<dbReference type="InterPro" id="IPR037682">
    <property type="entry name" value="TonB_C"/>
</dbReference>
<keyword evidence="8 11" id="KW-1133">Transmembrane helix</keyword>
<feature type="compositionally biased region" description="Basic and acidic residues" evidence="10">
    <location>
        <begin position="95"/>
        <end position="114"/>
    </location>
</feature>
<dbReference type="SUPFAM" id="SSF74653">
    <property type="entry name" value="TolA/TonB C-terminal domain"/>
    <property type="match status" value="1"/>
</dbReference>
<protein>
    <submittedName>
        <fullName evidence="13">TonB family protein</fullName>
    </submittedName>
</protein>
<evidence type="ECO:0000256" key="6">
    <source>
        <dbReference type="ARBA" id="ARBA00022692"/>
    </source>
</evidence>
<evidence type="ECO:0000256" key="11">
    <source>
        <dbReference type="SAM" id="Phobius"/>
    </source>
</evidence>
<comment type="similarity">
    <text evidence="2">Belongs to the TonB family.</text>
</comment>
<dbReference type="GO" id="GO:0055085">
    <property type="term" value="P:transmembrane transport"/>
    <property type="evidence" value="ECO:0007669"/>
    <property type="project" value="InterPro"/>
</dbReference>
<reference evidence="13 14" key="1">
    <citation type="submission" date="2014-03" db="EMBL/GenBank/DDBJ databases">
        <title>Whole genome sequence of Novosphingobium resinovorum KF1.</title>
        <authorList>
            <person name="Gan H.M."/>
            <person name="Gan H.Y."/>
            <person name="Chew T.H."/>
            <person name="Savka M.A."/>
        </authorList>
    </citation>
    <scope>NUCLEOTIDE SEQUENCE [LARGE SCALE GENOMIC DNA]</scope>
    <source>
        <strain evidence="13 14">KF1</strain>
    </source>
</reference>
<dbReference type="EMBL" id="JFYZ01000013">
    <property type="protein sequence ID" value="EZP81257.1"/>
    <property type="molecule type" value="Genomic_DNA"/>
</dbReference>
<evidence type="ECO:0000259" key="12">
    <source>
        <dbReference type="PROSITE" id="PS52015"/>
    </source>
</evidence>
<feature type="compositionally biased region" description="Pro residues" evidence="10">
    <location>
        <begin position="115"/>
        <end position="124"/>
    </location>
</feature>
<dbReference type="PANTHER" id="PTHR33446">
    <property type="entry name" value="PROTEIN TONB-RELATED"/>
    <property type="match status" value="1"/>
</dbReference>
<evidence type="ECO:0000256" key="1">
    <source>
        <dbReference type="ARBA" id="ARBA00004383"/>
    </source>
</evidence>
<dbReference type="Pfam" id="PF03544">
    <property type="entry name" value="TonB_C"/>
    <property type="match status" value="1"/>
</dbReference>
<dbReference type="InterPro" id="IPR051045">
    <property type="entry name" value="TonB-dependent_transducer"/>
</dbReference>
<sequence length="261" mass="28253">MSRTAGVVWMARERPMEGGMPIGSEAPITVPSSSRYSDQPMSLGTRLFGVGGVALVAMAIAGGALFTWTVFHVSKEPTHLTVFDVAAPATPPEPVNEKSPEPEKVQKDRAEPVPDRPIIPPPQIQIPNSSPLPVLLMKPVIDPAPPVKETSAPETKPEPPASQPSSTKPTWEGLVLGALNKAKRYPREASLRRQQGVPYIRFVMDREGKVLSSRIERSSGFRPLDDEAVSLPGRAQPLPKPPAEVKGESIELVVPVEFFIK</sequence>
<dbReference type="GO" id="GO:0005886">
    <property type="term" value="C:plasma membrane"/>
    <property type="evidence" value="ECO:0007669"/>
    <property type="project" value="UniProtKB-SubCell"/>
</dbReference>
<evidence type="ECO:0000256" key="7">
    <source>
        <dbReference type="ARBA" id="ARBA00022927"/>
    </source>
</evidence>
<dbReference type="OrthoDB" id="8481221at2"/>
<dbReference type="RefSeq" id="WP_081799043.1">
    <property type="nucleotide sequence ID" value="NZ_CP017076.1"/>
</dbReference>
<feature type="region of interest" description="Disordered" evidence="10">
    <location>
        <begin position="88"/>
        <end position="127"/>
    </location>
</feature>
<feature type="region of interest" description="Disordered" evidence="10">
    <location>
        <begin position="143"/>
        <end position="170"/>
    </location>
</feature>
<feature type="region of interest" description="Disordered" evidence="10">
    <location>
        <begin position="223"/>
        <end position="243"/>
    </location>
</feature>
<dbReference type="eggNOG" id="COG0810">
    <property type="taxonomic scope" value="Bacteria"/>
</dbReference>
<comment type="subcellular location">
    <subcellularLocation>
        <location evidence="1">Cell inner membrane</location>
        <topology evidence="1">Single-pass membrane protein</topology>
        <orientation evidence="1">Periplasmic side</orientation>
    </subcellularLocation>
</comment>
<dbReference type="PROSITE" id="PS52015">
    <property type="entry name" value="TONB_CTD"/>
    <property type="match status" value="1"/>
</dbReference>
<feature type="transmembrane region" description="Helical" evidence="11">
    <location>
        <begin position="47"/>
        <end position="71"/>
    </location>
</feature>
<name>A0A031JY07_9SPHN</name>
<dbReference type="Proteomes" id="UP000024329">
    <property type="component" value="Unassembled WGS sequence"/>
</dbReference>
<dbReference type="PATRIC" id="fig|158500.4.peg.2985"/>
<dbReference type="AlphaFoldDB" id="A0A031JY07"/>
<evidence type="ECO:0000256" key="9">
    <source>
        <dbReference type="ARBA" id="ARBA00023136"/>
    </source>
</evidence>
<keyword evidence="9 11" id="KW-0472">Membrane</keyword>
<evidence type="ECO:0000256" key="3">
    <source>
        <dbReference type="ARBA" id="ARBA00022448"/>
    </source>
</evidence>
<dbReference type="NCBIfam" id="TIGR01352">
    <property type="entry name" value="tonB_Cterm"/>
    <property type="match status" value="1"/>
</dbReference>
<dbReference type="Gene3D" id="3.30.1150.10">
    <property type="match status" value="1"/>
</dbReference>
<keyword evidence="3" id="KW-0813">Transport</keyword>
<organism evidence="13 14">
    <name type="scientific">Novosphingobium resinovorum</name>
    <dbReference type="NCBI Taxonomy" id="158500"/>
    <lineage>
        <taxon>Bacteria</taxon>
        <taxon>Pseudomonadati</taxon>
        <taxon>Pseudomonadota</taxon>
        <taxon>Alphaproteobacteria</taxon>
        <taxon>Sphingomonadales</taxon>
        <taxon>Sphingomonadaceae</taxon>
        <taxon>Novosphingobium</taxon>
    </lineage>
</organism>
<evidence type="ECO:0000256" key="2">
    <source>
        <dbReference type="ARBA" id="ARBA00006555"/>
    </source>
</evidence>
<evidence type="ECO:0000313" key="13">
    <source>
        <dbReference type="EMBL" id="EZP81257.1"/>
    </source>
</evidence>
<evidence type="ECO:0000256" key="4">
    <source>
        <dbReference type="ARBA" id="ARBA00022475"/>
    </source>
</evidence>
<dbReference type="InterPro" id="IPR006260">
    <property type="entry name" value="TonB/TolA_C"/>
</dbReference>
<feature type="domain" description="TonB C-terminal" evidence="12">
    <location>
        <begin position="170"/>
        <end position="261"/>
    </location>
</feature>
<keyword evidence="7" id="KW-0653">Protein transport</keyword>
<comment type="caution">
    <text evidence="13">The sequence shown here is derived from an EMBL/GenBank/DDBJ whole genome shotgun (WGS) entry which is preliminary data.</text>
</comment>
<keyword evidence="5" id="KW-0997">Cell inner membrane</keyword>